<accession>A0ABN2T1I4</accession>
<evidence type="ECO:0000313" key="3">
    <source>
        <dbReference type="Proteomes" id="UP001501116"/>
    </source>
</evidence>
<protein>
    <recommendedName>
        <fullName evidence="1">Treble clef zinc finger domain-containing protein</fullName>
    </recommendedName>
</protein>
<comment type="caution">
    <text evidence="2">The sequence shown here is derived from an EMBL/GenBank/DDBJ whole genome shotgun (WGS) entry which is preliminary data.</text>
</comment>
<reference evidence="2 3" key="1">
    <citation type="journal article" date="2019" name="Int. J. Syst. Evol. Microbiol.">
        <title>The Global Catalogue of Microorganisms (GCM) 10K type strain sequencing project: providing services to taxonomists for standard genome sequencing and annotation.</title>
        <authorList>
            <consortium name="The Broad Institute Genomics Platform"/>
            <consortium name="The Broad Institute Genome Sequencing Center for Infectious Disease"/>
            <person name="Wu L."/>
            <person name="Ma J."/>
        </authorList>
    </citation>
    <scope>NUCLEOTIDE SEQUENCE [LARGE SCALE GENOMIC DNA]</scope>
    <source>
        <strain evidence="2 3">JCM 14545</strain>
    </source>
</reference>
<keyword evidence="3" id="KW-1185">Reference proteome</keyword>
<evidence type="ECO:0000313" key="2">
    <source>
        <dbReference type="EMBL" id="GAA1995522.1"/>
    </source>
</evidence>
<name>A0ABN2T1I4_9PSEU</name>
<organism evidence="2 3">
    <name type="scientific">Amycolatopsis minnesotensis</name>
    <dbReference type="NCBI Taxonomy" id="337894"/>
    <lineage>
        <taxon>Bacteria</taxon>
        <taxon>Bacillati</taxon>
        <taxon>Actinomycetota</taxon>
        <taxon>Actinomycetes</taxon>
        <taxon>Pseudonocardiales</taxon>
        <taxon>Pseudonocardiaceae</taxon>
        <taxon>Amycolatopsis</taxon>
    </lineage>
</organism>
<proteinExistence type="predicted"/>
<sequence>MWHPGKNTSWTPQTISVASDVEVWWLCPAGHEWIETVCDRTASRKWKGARNFVE</sequence>
<dbReference type="Pfam" id="PF14311">
    <property type="entry name" value="DUF4379"/>
    <property type="match status" value="1"/>
</dbReference>
<evidence type="ECO:0000259" key="1">
    <source>
        <dbReference type="Pfam" id="PF14311"/>
    </source>
</evidence>
<dbReference type="Proteomes" id="UP001501116">
    <property type="component" value="Unassembled WGS sequence"/>
</dbReference>
<dbReference type="EMBL" id="BAAANN010000111">
    <property type="protein sequence ID" value="GAA1995522.1"/>
    <property type="molecule type" value="Genomic_DNA"/>
</dbReference>
<dbReference type="InterPro" id="IPR025487">
    <property type="entry name" value="DUF4379"/>
</dbReference>
<gene>
    <name evidence="2" type="ORF">GCM10009754_88260</name>
</gene>
<feature type="domain" description="Treble clef zinc finger" evidence="1">
    <location>
        <begin position="2"/>
        <end position="43"/>
    </location>
</feature>